<sequence>MCAADSTSPLCPKAAGIVPSGDLPGTPRGTGCGAPLVPSGRNAKKSPRRWGARRSAVVLEMRLGRRKCLRKAQHARRTTGRVPACISGVTAHGMSRMWSRLGAASCVRKTFRGRVGQSYEREMRNSPIDAVSAKKGTEAAGSSIWQGPGREACLGRGASGSFELQLVREGKCLAGGRLARWIERRGRRGGGQIAILGPWDMTREQLARRRAVHPWTLGVVSIMQIVQSVMLPGRDEGRGLAWT</sequence>
<evidence type="ECO:0000256" key="1">
    <source>
        <dbReference type="SAM" id="MobiDB-lite"/>
    </source>
</evidence>
<protein>
    <submittedName>
        <fullName evidence="2">Uncharacterized protein</fullName>
    </submittedName>
</protein>
<comment type="caution">
    <text evidence="2">The sequence shown here is derived from an EMBL/GenBank/DDBJ whole genome shotgun (WGS) entry which is preliminary data.</text>
</comment>
<dbReference type="EMBL" id="JAGTJR010000009">
    <property type="protein sequence ID" value="KAH7054474.1"/>
    <property type="molecule type" value="Genomic_DNA"/>
</dbReference>
<evidence type="ECO:0000313" key="2">
    <source>
        <dbReference type="EMBL" id="KAH7054474.1"/>
    </source>
</evidence>
<keyword evidence="3" id="KW-1185">Reference proteome</keyword>
<organism evidence="2 3">
    <name type="scientific">Macrophomina phaseolina</name>
    <dbReference type="NCBI Taxonomy" id="35725"/>
    <lineage>
        <taxon>Eukaryota</taxon>
        <taxon>Fungi</taxon>
        <taxon>Dikarya</taxon>
        <taxon>Ascomycota</taxon>
        <taxon>Pezizomycotina</taxon>
        <taxon>Dothideomycetes</taxon>
        <taxon>Dothideomycetes incertae sedis</taxon>
        <taxon>Botryosphaeriales</taxon>
        <taxon>Botryosphaeriaceae</taxon>
        <taxon>Macrophomina</taxon>
    </lineage>
</organism>
<proteinExistence type="predicted"/>
<feature type="region of interest" description="Disordered" evidence="1">
    <location>
        <begin position="22"/>
        <end position="51"/>
    </location>
</feature>
<name>A0ABQ8GFN8_9PEZI</name>
<feature type="compositionally biased region" description="Basic residues" evidence="1">
    <location>
        <begin position="42"/>
        <end position="51"/>
    </location>
</feature>
<reference evidence="2 3" key="1">
    <citation type="journal article" date="2021" name="Nat. Commun.">
        <title>Genetic determinants of endophytism in the Arabidopsis root mycobiome.</title>
        <authorList>
            <person name="Mesny F."/>
            <person name="Miyauchi S."/>
            <person name="Thiergart T."/>
            <person name="Pickel B."/>
            <person name="Atanasova L."/>
            <person name="Karlsson M."/>
            <person name="Huettel B."/>
            <person name="Barry K.W."/>
            <person name="Haridas S."/>
            <person name="Chen C."/>
            <person name="Bauer D."/>
            <person name="Andreopoulos W."/>
            <person name="Pangilinan J."/>
            <person name="LaButti K."/>
            <person name="Riley R."/>
            <person name="Lipzen A."/>
            <person name="Clum A."/>
            <person name="Drula E."/>
            <person name="Henrissat B."/>
            <person name="Kohler A."/>
            <person name="Grigoriev I.V."/>
            <person name="Martin F.M."/>
            <person name="Hacquard S."/>
        </authorList>
    </citation>
    <scope>NUCLEOTIDE SEQUENCE [LARGE SCALE GENOMIC DNA]</scope>
    <source>
        <strain evidence="2 3">MPI-SDFR-AT-0080</strain>
    </source>
</reference>
<dbReference type="Proteomes" id="UP000774617">
    <property type="component" value="Unassembled WGS sequence"/>
</dbReference>
<evidence type="ECO:0000313" key="3">
    <source>
        <dbReference type="Proteomes" id="UP000774617"/>
    </source>
</evidence>
<accession>A0ABQ8GFN8</accession>
<gene>
    <name evidence="2" type="ORF">B0J12DRAFT_454633</name>
</gene>